<evidence type="ECO:0008006" key="3">
    <source>
        <dbReference type="Google" id="ProtNLM"/>
    </source>
</evidence>
<name>A0A2A2D9W8_9ACTN</name>
<proteinExistence type="predicted"/>
<evidence type="ECO:0000313" key="1">
    <source>
        <dbReference type="EMBL" id="PAU48226.1"/>
    </source>
</evidence>
<accession>A0A2A2D9W8</accession>
<evidence type="ECO:0000313" key="2">
    <source>
        <dbReference type="Proteomes" id="UP000218944"/>
    </source>
</evidence>
<comment type="caution">
    <text evidence="1">The sequence shown here is derived from an EMBL/GenBank/DDBJ whole genome shotgun (WGS) entry which is preliminary data.</text>
</comment>
<keyword evidence="2" id="KW-1185">Reference proteome</keyword>
<dbReference type="Proteomes" id="UP000218944">
    <property type="component" value="Unassembled WGS sequence"/>
</dbReference>
<reference evidence="1 2" key="1">
    <citation type="submission" date="2017-08" db="EMBL/GenBank/DDBJ databases">
        <title>Genome sequence of Streptomyces albireticuli NRRL B-1670.</title>
        <authorList>
            <person name="Graham D.E."/>
            <person name="Mahan K.M."/>
            <person name="Klingeman D.M."/>
            <person name="Hettich R.L."/>
            <person name="Parry R.J."/>
            <person name="Spain J.C."/>
        </authorList>
    </citation>
    <scope>NUCLEOTIDE SEQUENCE [LARGE SCALE GENOMIC DNA]</scope>
    <source>
        <strain evidence="1 2">NRRL B-1670</strain>
    </source>
</reference>
<sequence length="356" mass="39437">MDHQMKIGYSFWGFLGNGITDTPDGGRSHRRPLIDALLARGHDIVFLQVDRDRLEAGDTVGSPYAFDAGFPDIDVLFLEWRWPIEGRNTTICGTSGHTCDLHRQSELLLHYTTHRRVPTVIWDKDRQLRPDSIWRRRPTVAVCEAALEPTPGAHTFLFPVDEGLLAQVDPNTLAMKPREVPLAYVGNQYDRNEAFDRFFAPAASCFEHQVGGKWTQTGRWPHVTFLGRVPFTEVAHLYGGALTTVLLLPERYAAAGQMTQRISEAVLAGCLPLAPSGIRHVERFVPDELVVRSGGHVVRKITDLKKIVGTRRHAELISACLARLELFGLSRQVDALEAILDSVSGAPAGASHGAAR</sequence>
<dbReference type="AlphaFoldDB" id="A0A2A2D9W8"/>
<organism evidence="1 2">
    <name type="scientific">Streptomyces albireticuli</name>
    <dbReference type="NCBI Taxonomy" id="1940"/>
    <lineage>
        <taxon>Bacteria</taxon>
        <taxon>Bacillati</taxon>
        <taxon>Actinomycetota</taxon>
        <taxon>Actinomycetes</taxon>
        <taxon>Kitasatosporales</taxon>
        <taxon>Streptomycetaceae</taxon>
        <taxon>Streptomyces</taxon>
    </lineage>
</organism>
<gene>
    <name evidence="1" type="ORF">CK936_14295</name>
</gene>
<protein>
    <recommendedName>
        <fullName evidence="3">Glycosyltransferase</fullName>
    </recommendedName>
</protein>
<dbReference type="EMBL" id="NSJV01000277">
    <property type="protein sequence ID" value="PAU48226.1"/>
    <property type="molecule type" value="Genomic_DNA"/>
</dbReference>